<comment type="caution">
    <text evidence="5">The sequence shown here is derived from an EMBL/GenBank/DDBJ whole genome shotgun (WGS) entry which is preliminary data.</text>
</comment>
<name>A0A8S4PJE0_OWEFU</name>
<evidence type="ECO:0000313" key="5">
    <source>
        <dbReference type="EMBL" id="CAH1793250.1"/>
    </source>
</evidence>
<comment type="similarity">
    <text evidence="2">Belongs to the CNRIP family.</text>
</comment>
<organism evidence="5 6">
    <name type="scientific">Owenia fusiformis</name>
    <name type="common">Polychaete worm</name>
    <dbReference type="NCBI Taxonomy" id="6347"/>
    <lineage>
        <taxon>Eukaryota</taxon>
        <taxon>Metazoa</taxon>
        <taxon>Spiralia</taxon>
        <taxon>Lophotrochozoa</taxon>
        <taxon>Annelida</taxon>
        <taxon>Polychaeta</taxon>
        <taxon>Sedentaria</taxon>
        <taxon>Canalipalpata</taxon>
        <taxon>Sabellida</taxon>
        <taxon>Oweniida</taxon>
        <taxon>Oweniidae</taxon>
        <taxon>Owenia</taxon>
    </lineage>
</organism>
<keyword evidence="6" id="KW-1185">Reference proteome</keyword>
<dbReference type="Proteomes" id="UP000749559">
    <property type="component" value="Unassembled WGS sequence"/>
</dbReference>
<dbReference type="PANTHER" id="PTHR31952">
    <property type="entry name" value="CB1 CANNABINOID RECEPTOR-INTERACTING PROTEIN 1"/>
    <property type="match status" value="1"/>
</dbReference>
<dbReference type="PANTHER" id="PTHR31952:SF1">
    <property type="entry name" value="CB1 CANNABINOID RECEPTOR-INTERACTING PROTEIN 1"/>
    <property type="match status" value="1"/>
</dbReference>
<evidence type="ECO:0000313" key="6">
    <source>
        <dbReference type="Proteomes" id="UP000749559"/>
    </source>
</evidence>
<dbReference type="GO" id="GO:0005886">
    <property type="term" value="C:plasma membrane"/>
    <property type="evidence" value="ECO:0007669"/>
    <property type="project" value="TreeGrafter"/>
</dbReference>
<dbReference type="InterPro" id="IPR029204">
    <property type="entry name" value="CNRIP1"/>
</dbReference>
<dbReference type="GO" id="GO:0031718">
    <property type="term" value="F:type 1 cannabinoid receptor binding"/>
    <property type="evidence" value="ECO:0007669"/>
    <property type="project" value="TreeGrafter"/>
</dbReference>
<dbReference type="EMBL" id="CAIIXF020000008">
    <property type="protein sequence ID" value="CAH1793250.1"/>
    <property type="molecule type" value="Genomic_DNA"/>
</dbReference>
<accession>A0A8S4PJE0</accession>
<dbReference type="Pfam" id="PF15043">
    <property type="entry name" value="CNRIP1"/>
    <property type="match status" value="1"/>
</dbReference>
<evidence type="ECO:0000256" key="3">
    <source>
        <dbReference type="ARBA" id="ARBA00015651"/>
    </source>
</evidence>
<comment type="function">
    <text evidence="1">Suppresses cannabinoid receptor CNR1-mediated tonic inhibition of voltage-gated calcium channels.</text>
</comment>
<reference evidence="5" key="1">
    <citation type="submission" date="2022-03" db="EMBL/GenBank/DDBJ databases">
        <authorList>
            <person name="Martin C."/>
        </authorList>
    </citation>
    <scope>NUCLEOTIDE SEQUENCE</scope>
</reference>
<evidence type="ECO:0000256" key="1">
    <source>
        <dbReference type="ARBA" id="ARBA00003884"/>
    </source>
</evidence>
<protein>
    <recommendedName>
        <fullName evidence="3">CB1 cannabinoid receptor-interacting protein 1</fullName>
    </recommendedName>
</protein>
<comment type="subunit">
    <text evidence="4">Interacts with the cannabinoid receptor CNR1 (via C-terminus). Does not interact with cannabinoid receptor CNR2.</text>
</comment>
<evidence type="ECO:0000256" key="2">
    <source>
        <dbReference type="ARBA" id="ARBA00007288"/>
    </source>
</evidence>
<evidence type="ECO:0000256" key="4">
    <source>
        <dbReference type="ARBA" id="ARBA00026030"/>
    </source>
</evidence>
<gene>
    <name evidence="5" type="ORF">OFUS_LOCUS18126</name>
</gene>
<proteinExistence type="inferred from homology"/>
<dbReference type="OrthoDB" id="5920443at2759"/>
<sequence>MPQVFKVLVGLKTEQGDPIHFKVDGGRFNQARTLKLNVNANYIMEISVKPHKEILSLNVFGGNVTIEEITAKNQTAYVTTWNTAGFDMAKKGNRQQIPIIAEIKDIGTFKVNLQCKFYGETEKQHVNWGDACHFIDYDCKLPDGSSFVDVVKETFR</sequence>
<dbReference type="AlphaFoldDB" id="A0A8S4PJE0"/>